<evidence type="ECO:0000256" key="8">
    <source>
        <dbReference type="SAM" id="SignalP"/>
    </source>
</evidence>
<organism evidence="9 10">
    <name type="scientific">Chitinophaga jiangningensis</name>
    <dbReference type="NCBI Taxonomy" id="1419482"/>
    <lineage>
        <taxon>Bacteria</taxon>
        <taxon>Pseudomonadati</taxon>
        <taxon>Bacteroidota</taxon>
        <taxon>Chitinophagia</taxon>
        <taxon>Chitinophagales</taxon>
        <taxon>Chitinophagaceae</taxon>
        <taxon>Chitinophaga</taxon>
    </lineage>
</organism>
<feature type="active site" description="Nucleophile" evidence="5">
    <location>
        <position position="221"/>
    </location>
</feature>
<evidence type="ECO:0000256" key="4">
    <source>
        <dbReference type="ARBA" id="ARBA00069124"/>
    </source>
</evidence>
<dbReference type="STRING" id="1419482.SAMN05444266_104266"/>
<dbReference type="RefSeq" id="WP_083549810.1">
    <property type="nucleotide sequence ID" value="NZ_FRBL01000004.1"/>
</dbReference>
<keyword evidence="10" id="KW-1185">Reference proteome</keyword>
<proteinExistence type="predicted"/>
<name>A0A1M7CBN6_9BACT</name>
<reference evidence="9 10" key="1">
    <citation type="submission" date="2016-11" db="EMBL/GenBank/DDBJ databases">
        <authorList>
            <person name="Jaros S."/>
            <person name="Januszkiewicz K."/>
            <person name="Wedrychowicz H."/>
        </authorList>
    </citation>
    <scope>NUCLEOTIDE SEQUENCE [LARGE SCALE GENOMIC DNA]</scope>
    <source>
        <strain evidence="9 10">DSM 27406</strain>
    </source>
</reference>
<dbReference type="EMBL" id="FRBL01000004">
    <property type="protein sequence ID" value="SHL64567.1"/>
    <property type="molecule type" value="Genomic_DNA"/>
</dbReference>
<dbReference type="InterPro" id="IPR000246">
    <property type="entry name" value="Peptidase_T2"/>
</dbReference>
<evidence type="ECO:0000313" key="10">
    <source>
        <dbReference type="Proteomes" id="UP000184420"/>
    </source>
</evidence>
<dbReference type="GO" id="GO:0016811">
    <property type="term" value="F:hydrolase activity, acting on carbon-nitrogen (but not peptide) bonds, in linear amides"/>
    <property type="evidence" value="ECO:0007669"/>
    <property type="project" value="UniProtKB-ARBA"/>
</dbReference>
<dbReference type="FunFam" id="3.60.20.30:FF:000001">
    <property type="entry name" value="Isoaspartyl peptidase/L-asparaginase"/>
    <property type="match status" value="1"/>
</dbReference>
<keyword evidence="2" id="KW-0378">Hydrolase</keyword>
<evidence type="ECO:0000256" key="5">
    <source>
        <dbReference type="PIRSR" id="PIRSR600246-1"/>
    </source>
</evidence>
<feature type="binding site" evidence="6">
    <location>
        <begin position="272"/>
        <end position="275"/>
    </location>
    <ligand>
        <name>substrate</name>
    </ligand>
</feature>
<keyword evidence="3" id="KW-0068">Autocatalytic cleavage</keyword>
<evidence type="ECO:0000256" key="6">
    <source>
        <dbReference type="PIRSR" id="PIRSR600246-2"/>
    </source>
</evidence>
<dbReference type="Pfam" id="PF01112">
    <property type="entry name" value="Asparaginase_2"/>
    <property type="match status" value="1"/>
</dbReference>
<evidence type="ECO:0000313" key="9">
    <source>
        <dbReference type="EMBL" id="SHL64567.1"/>
    </source>
</evidence>
<protein>
    <recommendedName>
        <fullName evidence="4">Isoaspartyl peptidase</fullName>
    </recommendedName>
</protein>
<keyword evidence="8" id="KW-0732">Signal</keyword>
<feature type="signal peptide" evidence="8">
    <location>
        <begin position="1"/>
        <end position="21"/>
    </location>
</feature>
<gene>
    <name evidence="9" type="ORF">SAMN05444266_104266</name>
</gene>
<dbReference type="GO" id="GO:0006508">
    <property type="term" value="P:proteolysis"/>
    <property type="evidence" value="ECO:0007669"/>
    <property type="project" value="UniProtKB-KW"/>
</dbReference>
<evidence type="ECO:0000256" key="7">
    <source>
        <dbReference type="PIRSR" id="PIRSR600246-3"/>
    </source>
</evidence>
<feature type="binding site" evidence="6">
    <location>
        <begin position="249"/>
        <end position="252"/>
    </location>
    <ligand>
        <name>substrate</name>
    </ligand>
</feature>
<evidence type="ECO:0000256" key="1">
    <source>
        <dbReference type="ARBA" id="ARBA00022670"/>
    </source>
</evidence>
<accession>A0A1M7CBN6</accession>
<dbReference type="CDD" id="cd04701">
    <property type="entry name" value="Asparaginase_2"/>
    <property type="match status" value="1"/>
</dbReference>
<dbReference type="Gene3D" id="3.60.20.30">
    <property type="entry name" value="(Glycosyl)asparaginase"/>
    <property type="match status" value="1"/>
</dbReference>
<dbReference type="SUPFAM" id="SSF56235">
    <property type="entry name" value="N-terminal nucleophile aminohydrolases (Ntn hydrolases)"/>
    <property type="match status" value="1"/>
</dbReference>
<keyword evidence="1" id="KW-0645">Protease</keyword>
<dbReference type="InterPro" id="IPR029055">
    <property type="entry name" value="Ntn_hydrolases_N"/>
</dbReference>
<dbReference type="AlphaFoldDB" id="A0A1M7CBN6"/>
<feature type="chain" id="PRO_5012387271" description="Isoaspartyl peptidase" evidence="8">
    <location>
        <begin position="22"/>
        <end position="357"/>
    </location>
</feature>
<dbReference type="PANTHER" id="PTHR10188:SF6">
    <property type="entry name" value="N(4)-(BETA-N-ACETYLGLUCOSAMINYL)-L-ASPARAGINASE"/>
    <property type="match status" value="1"/>
</dbReference>
<dbReference type="Proteomes" id="UP000184420">
    <property type="component" value="Unassembled WGS sequence"/>
</dbReference>
<dbReference type="PANTHER" id="PTHR10188">
    <property type="entry name" value="L-ASPARAGINASE"/>
    <property type="match status" value="1"/>
</dbReference>
<sequence length="357" mass="37621">MFKYWVIPFAAVLLGGSAVRAAVGPKGDSAMQKPKYVLVIHGGAGTILKSQMTPEKEAAYKAGLTKALEAGYAVIQRGGQSLDAVEAAVRVMEDNPLFNAGKGAVFTNEGRNEMDAAIMSGKNLAAGAVASVTTIRNPITAARAVMEKSQHVMMIGAGAEQFAKQAGCEIVDPSYFYTEDRWKSLQKVRAADSTKMQLDHDSAVKKTTLPGIENKDAKFGTVGAVALDKQGNLAAATSTGGMTNKKFGRVGDSPLIGAGTYANNATCAISCTGWGEYFIRLVVAKTVSDLMAYKNLSVQDASAELIMKQVPQLGGDGGLIALDKDGNMAMPFNTAGMYRGTVTAEGKIEVFIYKGDY</sequence>
<dbReference type="GO" id="GO:0008233">
    <property type="term" value="F:peptidase activity"/>
    <property type="evidence" value="ECO:0007669"/>
    <property type="project" value="UniProtKB-KW"/>
</dbReference>
<feature type="site" description="Cleavage; by autolysis" evidence="7">
    <location>
        <begin position="220"/>
        <end position="221"/>
    </location>
</feature>
<evidence type="ECO:0000256" key="2">
    <source>
        <dbReference type="ARBA" id="ARBA00022801"/>
    </source>
</evidence>
<evidence type="ECO:0000256" key="3">
    <source>
        <dbReference type="ARBA" id="ARBA00022813"/>
    </source>
</evidence>